<name>A0ABS7A1R9_9PROT</name>
<comment type="similarity">
    <text evidence="5">Belongs to the creatininase superfamily.</text>
</comment>
<protein>
    <submittedName>
        <fullName evidence="6">Creatininase family protein</fullName>
    </submittedName>
</protein>
<dbReference type="RefSeq" id="WP_219760651.1">
    <property type="nucleotide sequence ID" value="NZ_JAHYBZ010000001.1"/>
</dbReference>
<dbReference type="InterPro" id="IPR024087">
    <property type="entry name" value="Creatininase-like_sf"/>
</dbReference>
<evidence type="ECO:0000256" key="5">
    <source>
        <dbReference type="ARBA" id="ARBA00024029"/>
    </source>
</evidence>
<keyword evidence="4" id="KW-0862">Zinc</keyword>
<keyword evidence="7" id="KW-1185">Reference proteome</keyword>
<dbReference type="PANTHER" id="PTHR35005:SF1">
    <property type="entry name" value="2-AMINO-5-FORMYLAMINO-6-RIBOSYLAMINOPYRIMIDIN-4(3H)-ONE 5'-MONOPHOSPHATE DEFORMYLASE"/>
    <property type="match status" value="1"/>
</dbReference>
<comment type="cofactor">
    <cofactor evidence="1">
        <name>Zn(2+)</name>
        <dbReference type="ChEBI" id="CHEBI:29105"/>
    </cofactor>
</comment>
<dbReference type="SUPFAM" id="SSF102215">
    <property type="entry name" value="Creatininase"/>
    <property type="match status" value="1"/>
</dbReference>
<keyword evidence="2" id="KW-0479">Metal-binding</keyword>
<dbReference type="Proteomes" id="UP001196565">
    <property type="component" value="Unassembled WGS sequence"/>
</dbReference>
<accession>A0ABS7A1R9</accession>
<evidence type="ECO:0000256" key="2">
    <source>
        <dbReference type="ARBA" id="ARBA00022723"/>
    </source>
</evidence>
<organism evidence="6 7">
    <name type="scientific">Roseomonas alba</name>
    <dbReference type="NCBI Taxonomy" id="2846776"/>
    <lineage>
        <taxon>Bacteria</taxon>
        <taxon>Pseudomonadati</taxon>
        <taxon>Pseudomonadota</taxon>
        <taxon>Alphaproteobacteria</taxon>
        <taxon>Acetobacterales</taxon>
        <taxon>Roseomonadaceae</taxon>
        <taxon>Roseomonas</taxon>
    </lineage>
</organism>
<evidence type="ECO:0000256" key="3">
    <source>
        <dbReference type="ARBA" id="ARBA00022801"/>
    </source>
</evidence>
<evidence type="ECO:0000313" key="7">
    <source>
        <dbReference type="Proteomes" id="UP001196565"/>
    </source>
</evidence>
<reference evidence="6 7" key="1">
    <citation type="submission" date="2021-07" db="EMBL/GenBank/DDBJ databases">
        <authorList>
            <person name="So Y."/>
        </authorList>
    </citation>
    <scope>NUCLEOTIDE SEQUENCE [LARGE SCALE GENOMIC DNA]</scope>
    <source>
        <strain evidence="6 7">HJA6</strain>
    </source>
</reference>
<sequence>MPGHEGAESHTAAPEGTGFRRRGLAAALVAALHPAVGRAQRVPDSLDIADMTWSEVRDAVAAGRRTVIVPSGGIEQNGPHMILGKHDHIVRAAARRIAAELGDALVVPVLSFSPQGRFDPPEGHLRFPGTIGVTEDAFAAMLDGIARSLRLSGFRLICFLADNGPSQRPQERLAARLTAEWRRAGVRVLAVDRYYAAIADQDAWLRGQGETDAAIGSHAGIEDTAELMAVHPPGVDLSRLPPRPDALPALGATGDPSRASATRGEALLAIRVAAAVVQIRAVQRELSGR</sequence>
<evidence type="ECO:0000256" key="1">
    <source>
        <dbReference type="ARBA" id="ARBA00001947"/>
    </source>
</evidence>
<proteinExistence type="inferred from homology"/>
<dbReference type="EMBL" id="JAHYBZ010000001">
    <property type="protein sequence ID" value="MBW6396261.1"/>
    <property type="molecule type" value="Genomic_DNA"/>
</dbReference>
<dbReference type="InterPro" id="IPR003785">
    <property type="entry name" value="Creatininase/forma_Hydrolase"/>
</dbReference>
<evidence type="ECO:0000256" key="4">
    <source>
        <dbReference type="ARBA" id="ARBA00022833"/>
    </source>
</evidence>
<dbReference type="Pfam" id="PF02633">
    <property type="entry name" value="Creatininase"/>
    <property type="match status" value="1"/>
</dbReference>
<comment type="caution">
    <text evidence="6">The sequence shown here is derived from an EMBL/GenBank/DDBJ whole genome shotgun (WGS) entry which is preliminary data.</text>
</comment>
<dbReference type="PANTHER" id="PTHR35005">
    <property type="entry name" value="3-DEHYDRO-SCYLLO-INOSOSE HYDROLASE"/>
    <property type="match status" value="1"/>
</dbReference>
<gene>
    <name evidence="6" type="ORF">KPL78_00305</name>
</gene>
<evidence type="ECO:0000313" key="6">
    <source>
        <dbReference type="EMBL" id="MBW6396261.1"/>
    </source>
</evidence>
<dbReference type="Gene3D" id="3.40.50.10310">
    <property type="entry name" value="Creatininase"/>
    <property type="match status" value="1"/>
</dbReference>
<keyword evidence="3" id="KW-0378">Hydrolase</keyword>